<dbReference type="AlphaFoldDB" id="S2E6M2"/>
<accession>S2E6M2</accession>
<dbReference type="STRING" id="1189612.A33Q_0143"/>
<gene>
    <name evidence="1" type="ORF">A33Q_0143</name>
</gene>
<reference evidence="1 2" key="1">
    <citation type="journal article" date="2013" name="Genome Announc.">
        <title>Draft Genome Sequence of Indibacter alkaliphilus Strain LW1T, Isolated from Lonar Lake, a Haloalkaline Lake in the Buldana District of Maharashtra, India.</title>
        <authorList>
            <person name="Singh A."/>
            <person name="Kumar Jangir P."/>
            <person name="Sharma R."/>
            <person name="Singh A."/>
            <person name="Kumar Pinnaka A."/>
            <person name="Shivaji S."/>
        </authorList>
    </citation>
    <scope>NUCLEOTIDE SEQUENCE [LARGE SCALE GENOMIC DNA]</scope>
    <source>
        <strain evidence="2">CCUG 57479 / KCTC 22604 / LW1</strain>
    </source>
</reference>
<evidence type="ECO:0000313" key="2">
    <source>
        <dbReference type="Proteomes" id="UP000006073"/>
    </source>
</evidence>
<dbReference type="EMBL" id="ALWO02000005">
    <property type="protein sequence ID" value="EPA00272.1"/>
    <property type="molecule type" value="Genomic_DNA"/>
</dbReference>
<comment type="caution">
    <text evidence="1">The sequence shown here is derived from an EMBL/GenBank/DDBJ whole genome shotgun (WGS) entry which is preliminary data.</text>
</comment>
<dbReference type="RefSeq" id="WP_016254434.1">
    <property type="nucleotide sequence ID" value="NZ_ALWO02000005.1"/>
</dbReference>
<proteinExistence type="predicted"/>
<organism evidence="1 2">
    <name type="scientific">Indibacter alkaliphilus (strain CCUG 57479 / KCTC 22604 / LW1)</name>
    <dbReference type="NCBI Taxonomy" id="1189612"/>
    <lineage>
        <taxon>Bacteria</taxon>
        <taxon>Pseudomonadati</taxon>
        <taxon>Bacteroidota</taxon>
        <taxon>Cytophagia</taxon>
        <taxon>Cytophagales</taxon>
        <taxon>Cyclobacteriaceae</taxon>
    </lineage>
</organism>
<protein>
    <submittedName>
        <fullName evidence="1">Uncharacterized protein</fullName>
    </submittedName>
</protein>
<dbReference type="OrthoDB" id="9966806at2"/>
<sequence length="279" mass="32118">MTTSIYPDIENWVFGNDAKFKELVTGDIEYIVSEVGQYDHGVDFMVHLGLGDYREMLDSFWELMMSGLRARVLLLGLGHFNKGNGLGLHVATEKELEKVPFEKLVEAACIMGVLVSPQRKKIMGIKDNLEMLKKIPYLETIHHKIQIYETINAGVFFIGTPRLEKWNNLERLWFFLFNSDIDEVDLLVKEKIESLSTQEKAKLFKRLRLEYILCDFTMDQSLAVDSCFKSLWVSWPETTRKRIAGKLDQMLEAEDENEVVAAEMLLDLVEDAGWSGHES</sequence>
<dbReference type="Proteomes" id="UP000006073">
    <property type="component" value="Unassembled WGS sequence"/>
</dbReference>
<name>S2E6M2_INDAL</name>
<evidence type="ECO:0000313" key="1">
    <source>
        <dbReference type="EMBL" id="EPA00272.1"/>
    </source>
</evidence>
<keyword evidence="2" id="KW-1185">Reference proteome</keyword>